<evidence type="ECO:0000313" key="3">
    <source>
        <dbReference type="Proteomes" id="UP000002258"/>
    </source>
</evidence>
<name>A3GET5_PICST</name>
<dbReference type="InterPro" id="IPR018870">
    <property type="entry name" value="Tti2"/>
</dbReference>
<dbReference type="AlphaFoldDB" id="A3GET5"/>
<dbReference type="Pfam" id="PF10521">
    <property type="entry name" value="Tti2"/>
    <property type="match status" value="1"/>
</dbReference>
<evidence type="ECO:0000313" key="2">
    <source>
        <dbReference type="EMBL" id="EAZ63225.2"/>
    </source>
</evidence>
<dbReference type="OMA" id="AWFLIDY"/>
<dbReference type="InParanoid" id="A3GET5"/>
<protein>
    <submittedName>
        <fullName evidence="2">Uncharacterized protein</fullName>
    </submittedName>
</protein>
<keyword evidence="3" id="KW-1185">Reference proteome</keyword>
<dbReference type="GeneID" id="4850784"/>
<reference evidence="2 3" key="1">
    <citation type="journal article" date="2007" name="Nat. Biotechnol.">
        <title>Genome sequence of the lignocellulose-bioconverting and xylose-fermenting yeast Pichia stipitis.</title>
        <authorList>
            <person name="Jeffries T.W."/>
            <person name="Grigoriev I.V."/>
            <person name="Grimwood J."/>
            <person name="Laplaza J.M."/>
            <person name="Aerts A."/>
            <person name="Salamov A."/>
            <person name="Schmutz J."/>
            <person name="Lindquist E."/>
            <person name="Dehal P."/>
            <person name="Shapiro H."/>
            <person name="Jin Y.S."/>
            <person name="Passoth V."/>
            <person name="Richardson P.M."/>
        </authorList>
    </citation>
    <scope>NUCLEOTIDE SEQUENCE [LARGE SCALE GENOMIC DNA]</scope>
    <source>
        <strain evidence="3">ATCC 58785 / CBS 6054 / NBRC 10063 / NRRL Y-11545</strain>
    </source>
</reference>
<organism evidence="2 3">
    <name type="scientific">Scheffersomyces stipitis (strain ATCC 58785 / CBS 6054 / NBRC 10063 / NRRL Y-11545)</name>
    <name type="common">Yeast</name>
    <name type="synonym">Pichia stipitis</name>
    <dbReference type="NCBI Taxonomy" id="322104"/>
    <lineage>
        <taxon>Eukaryota</taxon>
        <taxon>Fungi</taxon>
        <taxon>Dikarya</taxon>
        <taxon>Ascomycota</taxon>
        <taxon>Saccharomycotina</taxon>
        <taxon>Pichiomycetes</taxon>
        <taxon>Debaryomycetaceae</taxon>
        <taxon>Scheffersomyces</taxon>
    </lineage>
</organism>
<accession>A3GET5</accession>
<comment type="caution">
    <text evidence="2">The sequence shown here is derived from an EMBL/GenBank/DDBJ whole genome shotgun (WGS) entry which is preliminary data.</text>
</comment>
<dbReference type="Proteomes" id="UP000002258">
    <property type="component" value="Chromosome 1"/>
</dbReference>
<dbReference type="OrthoDB" id="6417021at2759"/>
<comment type="similarity">
    <text evidence="1">Belongs to the TTI2 family.</text>
</comment>
<dbReference type="RefSeq" id="XP_001387248.2">
    <property type="nucleotide sequence ID" value="XM_001387211.1"/>
</dbReference>
<sequence>MSWKSKITIPYNASNDNESQQIARASETIANEIYEIILSQELKLDFIIEECKIDSQAYLLLEVFIRKTHLDTRQIYQVYRLAAGQLEIRNDTWDWSVLGSQVSRKTVYSLRLLRELLISQEHGKLDIMRLLACYTNPNLPWTSEITEKIVGSVDVEDMMEELIETELKPNLLVLPKVAGKKALQGGLNPRLGYGGAKREILEEDARRNWKSGTKVKALSVAYFIIKLAPSTFWSAGNWRVISSFILNVGDDHDPLFKYQSVKLLALMTERLEQLDHIDVIRSSGLIDVLSESVRKCLVYYPSTTTVNTSLLLLDASYPLLFKLFDISGTDWTEIMDVISSNIMGAISHLIGTVEASSGFPVVCFLLDQLSEIVATSIKTKILISISRLFFMLNSIITNITVLDNFHEGQSVLEKALYCQSTVLHQFLPITDDQEIEELLGSYKHDLVGAWLVLAKRLANYEYDNVKLQKQMSDNFSLLEQLQKGNKSADYADFLDSMKKQVPEMSYFVNIRT</sequence>
<evidence type="ECO:0000256" key="1">
    <source>
        <dbReference type="ARBA" id="ARBA00034736"/>
    </source>
</evidence>
<proteinExistence type="inferred from homology"/>
<dbReference type="eggNOG" id="ENOG502S9D8">
    <property type="taxonomic scope" value="Eukaryota"/>
</dbReference>
<dbReference type="EMBL" id="AAVQ01000001">
    <property type="protein sequence ID" value="EAZ63225.2"/>
    <property type="molecule type" value="Genomic_DNA"/>
</dbReference>
<dbReference type="KEGG" id="pic:PICST_27997"/>
<dbReference type="HOGENOM" id="CLU_476496_0_0_1"/>
<dbReference type="GO" id="GO:0110078">
    <property type="term" value="C:TTT Hsp90 cochaperone complex"/>
    <property type="evidence" value="ECO:0007669"/>
    <property type="project" value="InterPro"/>
</dbReference>
<gene>
    <name evidence="2" type="ORF">PICST_27997</name>
</gene>